<dbReference type="CDD" id="cd07914">
    <property type="entry name" value="IGPD"/>
    <property type="match status" value="1"/>
</dbReference>
<dbReference type="PROSITE" id="PS00954">
    <property type="entry name" value="IGP_DEHYDRATASE_1"/>
    <property type="match status" value="1"/>
</dbReference>
<evidence type="ECO:0000256" key="5">
    <source>
        <dbReference type="ARBA" id="ARBA00023239"/>
    </source>
</evidence>
<dbReference type="Gene3D" id="3.30.230.40">
    <property type="entry name" value="Imidazole glycerol phosphate dehydratase, domain 1"/>
    <property type="match status" value="2"/>
</dbReference>
<comment type="subcellular location">
    <subcellularLocation>
        <location evidence="6">Cytoplasm</location>
    </subcellularLocation>
</comment>
<evidence type="ECO:0000313" key="7">
    <source>
        <dbReference type="EMBL" id="KSW11576.1"/>
    </source>
</evidence>
<dbReference type="PANTHER" id="PTHR23133">
    <property type="entry name" value="IMIDAZOLEGLYCEROL-PHOSPHATE DEHYDRATASE HIS7"/>
    <property type="match status" value="1"/>
</dbReference>
<dbReference type="Pfam" id="PF00475">
    <property type="entry name" value="IGPD"/>
    <property type="match status" value="1"/>
</dbReference>
<dbReference type="EMBL" id="LNTB01000001">
    <property type="protein sequence ID" value="KSW11576.1"/>
    <property type="molecule type" value="Genomic_DNA"/>
</dbReference>
<keyword evidence="3 6" id="KW-0028">Amino-acid biosynthesis</keyword>
<dbReference type="HAMAP" id="MF_00076">
    <property type="entry name" value="HisB"/>
    <property type="match status" value="1"/>
</dbReference>
<dbReference type="GO" id="GO:0004424">
    <property type="term" value="F:imidazoleglycerol-phosphate dehydratase activity"/>
    <property type="evidence" value="ECO:0007669"/>
    <property type="project" value="UniProtKB-UniRule"/>
</dbReference>
<dbReference type="AlphaFoldDB" id="A0A0V8RUB5"/>
<dbReference type="PANTHER" id="PTHR23133:SF2">
    <property type="entry name" value="IMIDAZOLEGLYCEROL-PHOSPHATE DEHYDRATASE"/>
    <property type="match status" value="1"/>
</dbReference>
<dbReference type="OrthoDB" id="103579at2157"/>
<keyword evidence="8" id="KW-1185">Reference proteome</keyword>
<dbReference type="EC" id="4.2.1.19" evidence="6"/>
<proteinExistence type="inferred from homology"/>
<dbReference type="InterPro" id="IPR000807">
    <property type="entry name" value="ImidazoleglycerolP_deHydtase"/>
</dbReference>
<sequence>MARRARVERVTGETRVLVDLDLDARELRGVSVSTGVPFLDHMVETLAYYAGWGLEARVEEAKRVDDHHVAEDLALALGEAVARAVASGGYRVARFGHAIVPMDEVLVLAAVDYSGRPGAWVDLPFTREEVGGLATENIPHFVWSLASASAMTVHVRALQGGNNHHLAEAAFKALGMALRQALAPSAAVVSTKGVILPPGAGARGGAGEE</sequence>
<name>A0A0V8RUB5_PYROC</name>
<evidence type="ECO:0000256" key="6">
    <source>
        <dbReference type="HAMAP-Rule" id="MF_00076"/>
    </source>
</evidence>
<keyword evidence="4 6" id="KW-0368">Histidine biosynthesis</keyword>
<dbReference type="FunFam" id="3.30.230.40:FF:000003">
    <property type="entry name" value="Imidazoleglycerol-phosphate dehydratase HisB"/>
    <property type="match status" value="1"/>
</dbReference>
<evidence type="ECO:0000256" key="3">
    <source>
        <dbReference type="ARBA" id="ARBA00022605"/>
    </source>
</evidence>
<protein>
    <recommendedName>
        <fullName evidence="2 6">Imidazoleglycerol-phosphate dehydratase</fullName>
        <shortName evidence="6">IGPD</shortName>
        <ecNumber evidence="6">4.2.1.19</ecNumber>
    </recommendedName>
</protein>
<organism evidence="7 8">
    <name type="scientific">Pyrodictium occultum</name>
    <dbReference type="NCBI Taxonomy" id="2309"/>
    <lineage>
        <taxon>Archaea</taxon>
        <taxon>Thermoproteota</taxon>
        <taxon>Thermoprotei</taxon>
        <taxon>Desulfurococcales</taxon>
        <taxon>Pyrodictiaceae</taxon>
        <taxon>Pyrodictium</taxon>
    </lineage>
</organism>
<dbReference type="GO" id="GO:0005737">
    <property type="term" value="C:cytoplasm"/>
    <property type="evidence" value="ECO:0007669"/>
    <property type="project" value="UniProtKB-SubCell"/>
</dbReference>
<keyword evidence="6" id="KW-0963">Cytoplasm</keyword>
<dbReference type="PROSITE" id="PS00955">
    <property type="entry name" value="IGP_DEHYDRATASE_2"/>
    <property type="match status" value="1"/>
</dbReference>
<keyword evidence="5 6" id="KW-0456">Lyase</keyword>
<dbReference type="FunFam" id="3.30.230.40:FF:000001">
    <property type="entry name" value="Imidazoleglycerol-phosphate dehydratase HisB"/>
    <property type="match status" value="1"/>
</dbReference>
<dbReference type="SUPFAM" id="SSF54211">
    <property type="entry name" value="Ribosomal protein S5 domain 2-like"/>
    <property type="match status" value="2"/>
</dbReference>
<dbReference type="STRING" id="2309.CF15_01710"/>
<dbReference type="GO" id="GO:0000105">
    <property type="term" value="P:L-histidine biosynthetic process"/>
    <property type="evidence" value="ECO:0007669"/>
    <property type="project" value="UniProtKB-UniRule"/>
</dbReference>
<gene>
    <name evidence="6" type="primary">hisB</name>
    <name evidence="7" type="ORF">CF15_01710</name>
</gene>
<dbReference type="UniPathway" id="UPA00031">
    <property type="reaction ID" value="UER00011"/>
</dbReference>
<dbReference type="InterPro" id="IPR038494">
    <property type="entry name" value="IGPD_sf"/>
</dbReference>
<evidence type="ECO:0000256" key="4">
    <source>
        <dbReference type="ARBA" id="ARBA00023102"/>
    </source>
</evidence>
<comment type="similarity">
    <text evidence="6">Belongs to the imidazoleglycerol-phosphate dehydratase family.</text>
</comment>
<comment type="caution">
    <text evidence="7">The sequence shown here is derived from an EMBL/GenBank/DDBJ whole genome shotgun (WGS) entry which is preliminary data.</text>
</comment>
<comment type="pathway">
    <text evidence="1 6">Amino-acid biosynthesis; L-histidine biosynthesis; L-histidine from 5-phospho-alpha-D-ribose 1-diphosphate: step 6/9.</text>
</comment>
<accession>A0A0V8RUB5</accession>
<comment type="catalytic activity">
    <reaction evidence="6">
        <text>D-erythro-1-(imidazol-4-yl)glycerol 3-phosphate = 3-(imidazol-4-yl)-2-oxopropyl phosphate + H2O</text>
        <dbReference type="Rhea" id="RHEA:11040"/>
        <dbReference type="ChEBI" id="CHEBI:15377"/>
        <dbReference type="ChEBI" id="CHEBI:57766"/>
        <dbReference type="ChEBI" id="CHEBI:58278"/>
        <dbReference type="EC" id="4.2.1.19"/>
    </reaction>
</comment>
<evidence type="ECO:0000256" key="2">
    <source>
        <dbReference type="ARBA" id="ARBA00016664"/>
    </source>
</evidence>
<dbReference type="Proteomes" id="UP000053352">
    <property type="component" value="Unassembled WGS sequence"/>
</dbReference>
<reference evidence="7 8" key="1">
    <citation type="submission" date="2015-11" db="EMBL/GenBank/DDBJ databases">
        <title>Genome sequence of Pyrodictium occultum PL-19, a marine hyperthermophilic archaeon isolated from Volcano, Italy.</title>
        <authorList>
            <person name="Utturkar S."/>
            <person name="Huber H."/>
            <person name="Leptihn S."/>
            <person name="Brown S."/>
            <person name="Stetter K.O."/>
            <person name="Podar M."/>
        </authorList>
    </citation>
    <scope>NUCLEOTIDE SEQUENCE [LARGE SCALE GENOMIC DNA]</scope>
    <source>
        <strain evidence="7 8">PL-19</strain>
    </source>
</reference>
<dbReference type="InterPro" id="IPR020565">
    <property type="entry name" value="ImidazoleglycerP_deHydtase_CS"/>
</dbReference>
<dbReference type="RefSeq" id="WP_058370251.1">
    <property type="nucleotide sequence ID" value="NZ_LNTB01000001.1"/>
</dbReference>
<dbReference type="InterPro" id="IPR020568">
    <property type="entry name" value="Ribosomal_Su5_D2-typ_SF"/>
</dbReference>
<evidence type="ECO:0000256" key="1">
    <source>
        <dbReference type="ARBA" id="ARBA00005047"/>
    </source>
</evidence>
<evidence type="ECO:0000313" key="8">
    <source>
        <dbReference type="Proteomes" id="UP000053352"/>
    </source>
</evidence>